<comment type="similarity">
    <text evidence="6">Belongs to the BCD1 family.</text>
</comment>
<dbReference type="GO" id="GO:0048254">
    <property type="term" value="P:snoRNA localization"/>
    <property type="evidence" value="ECO:0007669"/>
    <property type="project" value="TreeGrafter"/>
</dbReference>
<evidence type="ECO:0000256" key="3">
    <source>
        <dbReference type="ARBA" id="ARBA00022771"/>
    </source>
</evidence>
<dbReference type="InterPro" id="IPR057721">
    <property type="entry name" value="BCD1_alpha/beta"/>
</dbReference>
<evidence type="ECO:0000256" key="4">
    <source>
        <dbReference type="ARBA" id="ARBA00022833"/>
    </source>
</evidence>
<dbReference type="GO" id="GO:0005634">
    <property type="term" value="C:nucleus"/>
    <property type="evidence" value="ECO:0007669"/>
    <property type="project" value="TreeGrafter"/>
</dbReference>
<keyword evidence="11" id="KW-1185">Reference proteome</keyword>
<dbReference type="GO" id="GO:0000463">
    <property type="term" value="P:maturation of LSU-rRNA from tricistronic rRNA transcript (SSU-rRNA, 5.8S rRNA, LSU-rRNA)"/>
    <property type="evidence" value="ECO:0007669"/>
    <property type="project" value="TreeGrafter"/>
</dbReference>
<dbReference type="Pfam" id="PF25790">
    <property type="entry name" value="BCD1"/>
    <property type="match status" value="1"/>
</dbReference>
<reference evidence="10" key="1">
    <citation type="submission" date="2022-11" db="UniProtKB">
        <authorList>
            <consortium name="EnsemblMetazoa"/>
        </authorList>
    </citation>
    <scope>IDENTIFICATION</scope>
</reference>
<dbReference type="PROSITE" id="PS51083">
    <property type="entry name" value="ZF_HIT"/>
    <property type="match status" value="1"/>
</dbReference>
<dbReference type="InterPro" id="IPR051639">
    <property type="entry name" value="BCD1"/>
</dbReference>
<evidence type="ECO:0000256" key="6">
    <source>
        <dbReference type="ARBA" id="ARBA00049654"/>
    </source>
</evidence>
<keyword evidence="4" id="KW-0862">Zinc</keyword>
<name>A0A914AIN6_PATMI</name>
<dbReference type="OMA" id="YWRVEWL"/>
<evidence type="ECO:0000313" key="11">
    <source>
        <dbReference type="Proteomes" id="UP000887568"/>
    </source>
</evidence>
<keyword evidence="1" id="KW-0597">Phosphoprotein</keyword>
<proteinExistence type="inferred from homology"/>
<keyword evidence="3 7" id="KW-0863">Zinc-finger</keyword>
<dbReference type="GeneID" id="119734418"/>
<evidence type="ECO:0000313" key="10">
    <source>
        <dbReference type="EnsemblMetazoa" id="XP_038063845.1"/>
    </source>
</evidence>
<dbReference type="EnsemblMetazoa" id="XM_038207917.1">
    <property type="protein sequence ID" value="XP_038063845.1"/>
    <property type="gene ID" value="LOC119734418"/>
</dbReference>
<evidence type="ECO:0000256" key="1">
    <source>
        <dbReference type="ARBA" id="ARBA00022553"/>
    </source>
</evidence>
<dbReference type="Pfam" id="PF04438">
    <property type="entry name" value="zf-HIT"/>
    <property type="match status" value="1"/>
</dbReference>
<dbReference type="GO" id="GO:0008270">
    <property type="term" value="F:zinc ion binding"/>
    <property type="evidence" value="ECO:0007669"/>
    <property type="project" value="UniProtKB-UniRule"/>
</dbReference>
<dbReference type="Proteomes" id="UP000887568">
    <property type="component" value="Unplaced"/>
</dbReference>
<dbReference type="GO" id="GO:0070761">
    <property type="term" value="C:pre-snoRNP complex"/>
    <property type="evidence" value="ECO:0007669"/>
    <property type="project" value="TreeGrafter"/>
</dbReference>
<evidence type="ECO:0000256" key="5">
    <source>
        <dbReference type="ARBA" id="ARBA00049598"/>
    </source>
</evidence>
<evidence type="ECO:0000256" key="7">
    <source>
        <dbReference type="PROSITE-ProRule" id="PRU00453"/>
    </source>
</evidence>
<dbReference type="GO" id="GO:0000492">
    <property type="term" value="P:box C/D snoRNP assembly"/>
    <property type="evidence" value="ECO:0007669"/>
    <property type="project" value="TreeGrafter"/>
</dbReference>
<dbReference type="SUPFAM" id="SSF144232">
    <property type="entry name" value="HIT/MYND zinc finger-like"/>
    <property type="match status" value="1"/>
</dbReference>
<dbReference type="OrthoDB" id="272357at2759"/>
<comment type="function">
    <text evidence="5">Required for box C/D snoRNAs accumulation involved in snoRNA processing, snoRNA transport to the nucleolus and ribosome biogenesis.</text>
</comment>
<dbReference type="PANTHER" id="PTHR13483">
    <property type="entry name" value="BOX C_D SNORNA PROTEIN 1-RELATED"/>
    <property type="match status" value="1"/>
</dbReference>
<organism evidence="10 11">
    <name type="scientific">Patiria miniata</name>
    <name type="common">Bat star</name>
    <name type="synonym">Asterina miniata</name>
    <dbReference type="NCBI Taxonomy" id="46514"/>
    <lineage>
        <taxon>Eukaryota</taxon>
        <taxon>Metazoa</taxon>
        <taxon>Echinodermata</taxon>
        <taxon>Eleutherozoa</taxon>
        <taxon>Asterozoa</taxon>
        <taxon>Asteroidea</taxon>
        <taxon>Valvatacea</taxon>
        <taxon>Valvatida</taxon>
        <taxon>Asterinidae</taxon>
        <taxon>Patiria</taxon>
    </lineage>
</organism>
<dbReference type="CTD" id="54680"/>
<feature type="region of interest" description="Disordered" evidence="8">
    <location>
        <begin position="264"/>
        <end position="333"/>
    </location>
</feature>
<sequence>MLLEQPRCKMSCEVCEQVQPKYKCPGCNVKTCSLHCVKKHKTARGCNGVRDKTTYVSIKGFTDQHLLSDYRFLEDVDRKAYSAITDDIAKQTQYKPKYYQLRKFCQTRKTFLKLLPPSFSRHKENTSWVSKREKVINWRVHWKFPQSDAEYIDKSVCEDRTLCDILATHLDPGKGDPVQRQRLKKYCRPGVNNLRLFMKEEGRPVNSLRYHRLNLGTTLRHNLSCKTIIEFPVIFVVLKEFADSYEMPVQVQSTSLVAQQESCPQPSSECIPEQATEDTPAHCSNERDAAIDTSVELHNGKVTEMTPDPGTEHSEDSKPPTEREPVPLEQQVE</sequence>
<evidence type="ECO:0000256" key="8">
    <source>
        <dbReference type="SAM" id="MobiDB-lite"/>
    </source>
</evidence>
<dbReference type="PANTHER" id="PTHR13483:SF3">
    <property type="entry name" value="BOX C_D SNORNA PROTEIN 1"/>
    <property type="match status" value="1"/>
</dbReference>
<dbReference type="Gene3D" id="3.30.60.190">
    <property type="match status" value="1"/>
</dbReference>
<evidence type="ECO:0000259" key="9">
    <source>
        <dbReference type="PROSITE" id="PS51083"/>
    </source>
</evidence>
<feature type="compositionally biased region" description="Basic and acidic residues" evidence="8">
    <location>
        <begin position="310"/>
        <end position="326"/>
    </location>
</feature>
<dbReference type="AlphaFoldDB" id="A0A914AIN6"/>
<dbReference type="CDD" id="cd23023">
    <property type="entry name" value="zf-HIT_BCD1"/>
    <property type="match status" value="1"/>
</dbReference>
<protein>
    <recommendedName>
        <fullName evidence="9">HIT-type domain-containing protein</fullName>
    </recommendedName>
</protein>
<feature type="domain" description="HIT-type" evidence="9">
    <location>
        <begin position="12"/>
        <end position="46"/>
    </location>
</feature>
<keyword evidence="2" id="KW-0479">Metal-binding</keyword>
<dbReference type="RefSeq" id="XP_038063845.1">
    <property type="nucleotide sequence ID" value="XM_038207917.1"/>
</dbReference>
<accession>A0A914AIN6</accession>
<evidence type="ECO:0000256" key="2">
    <source>
        <dbReference type="ARBA" id="ARBA00022723"/>
    </source>
</evidence>
<dbReference type="InterPro" id="IPR007529">
    <property type="entry name" value="Znf_HIT"/>
</dbReference>